<keyword evidence="5 8" id="KW-0812">Transmembrane</keyword>
<keyword evidence="4" id="KW-1003">Cell membrane</keyword>
<dbReference type="Pfam" id="PF01594">
    <property type="entry name" value="AI-2E_transport"/>
    <property type="match status" value="1"/>
</dbReference>
<evidence type="ECO:0000256" key="8">
    <source>
        <dbReference type="SAM" id="Phobius"/>
    </source>
</evidence>
<gene>
    <name evidence="9" type="ORF">SE17_24730</name>
</gene>
<keyword evidence="6 8" id="KW-1133">Transmembrane helix</keyword>
<evidence type="ECO:0000313" key="10">
    <source>
        <dbReference type="Proteomes" id="UP000050509"/>
    </source>
</evidence>
<dbReference type="GO" id="GO:0005886">
    <property type="term" value="C:plasma membrane"/>
    <property type="evidence" value="ECO:0007669"/>
    <property type="project" value="UniProtKB-SubCell"/>
</dbReference>
<dbReference type="EMBL" id="LJCR01001201">
    <property type="protein sequence ID" value="KPV50815.1"/>
    <property type="molecule type" value="Genomic_DNA"/>
</dbReference>
<feature type="transmembrane region" description="Helical" evidence="8">
    <location>
        <begin position="119"/>
        <end position="144"/>
    </location>
</feature>
<keyword evidence="10" id="KW-1185">Reference proteome</keyword>
<name>A0A0P9FDA7_9CHLR</name>
<keyword evidence="7 8" id="KW-0472">Membrane</keyword>
<accession>A0A0P9FDA7</accession>
<keyword evidence="3" id="KW-0813">Transport</keyword>
<feature type="non-terminal residue" evidence="9">
    <location>
        <position position="1"/>
    </location>
</feature>
<feature type="transmembrane region" description="Helical" evidence="8">
    <location>
        <begin position="68"/>
        <end position="88"/>
    </location>
</feature>
<evidence type="ECO:0000256" key="2">
    <source>
        <dbReference type="ARBA" id="ARBA00009773"/>
    </source>
</evidence>
<reference evidence="9 10" key="1">
    <citation type="submission" date="2015-09" db="EMBL/GenBank/DDBJ databases">
        <title>Draft genome sequence of Kouleothrix aurantiaca JCM 19913.</title>
        <authorList>
            <person name="Hemp J."/>
        </authorList>
    </citation>
    <scope>NUCLEOTIDE SEQUENCE [LARGE SCALE GENOMIC DNA]</scope>
    <source>
        <strain evidence="9 10">COM-B</strain>
    </source>
</reference>
<dbReference type="InterPro" id="IPR002549">
    <property type="entry name" value="AI-2E-like"/>
</dbReference>
<evidence type="ECO:0000313" key="9">
    <source>
        <dbReference type="EMBL" id="KPV50815.1"/>
    </source>
</evidence>
<feature type="transmembrane region" description="Helical" evidence="8">
    <location>
        <begin position="15"/>
        <end position="34"/>
    </location>
</feature>
<evidence type="ECO:0000256" key="5">
    <source>
        <dbReference type="ARBA" id="ARBA00022692"/>
    </source>
</evidence>
<proteinExistence type="inferred from homology"/>
<feature type="transmembrane region" description="Helical" evidence="8">
    <location>
        <begin position="165"/>
        <end position="198"/>
    </location>
</feature>
<dbReference type="PANTHER" id="PTHR21716">
    <property type="entry name" value="TRANSMEMBRANE PROTEIN"/>
    <property type="match status" value="1"/>
</dbReference>
<comment type="caution">
    <text evidence="9">The sequence shown here is derived from an EMBL/GenBank/DDBJ whole genome shotgun (WGS) entry which is preliminary data.</text>
</comment>
<dbReference type="PANTHER" id="PTHR21716:SF53">
    <property type="entry name" value="PERMEASE PERM-RELATED"/>
    <property type="match status" value="1"/>
</dbReference>
<evidence type="ECO:0000256" key="1">
    <source>
        <dbReference type="ARBA" id="ARBA00004651"/>
    </source>
</evidence>
<dbReference type="AlphaFoldDB" id="A0A0P9FDA7"/>
<protein>
    <recommendedName>
        <fullName evidence="11">Permease</fullName>
    </recommendedName>
</protein>
<comment type="subcellular location">
    <subcellularLocation>
        <location evidence="1">Cell membrane</location>
        <topology evidence="1">Multi-pass membrane protein</topology>
    </subcellularLocation>
</comment>
<evidence type="ECO:0000256" key="4">
    <source>
        <dbReference type="ARBA" id="ARBA00022475"/>
    </source>
</evidence>
<organism evidence="9 10">
    <name type="scientific">Kouleothrix aurantiaca</name>
    <dbReference type="NCBI Taxonomy" id="186479"/>
    <lineage>
        <taxon>Bacteria</taxon>
        <taxon>Bacillati</taxon>
        <taxon>Chloroflexota</taxon>
        <taxon>Chloroflexia</taxon>
        <taxon>Chloroflexales</taxon>
        <taxon>Roseiflexineae</taxon>
        <taxon>Roseiflexaceae</taxon>
        <taxon>Kouleothrix</taxon>
    </lineage>
</organism>
<comment type="similarity">
    <text evidence="2">Belongs to the autoinducer-2 exporter (AI-2E) (TC 2.A.86) family.</text>
</comment>
<dbReference type="Proteomes" id="UP000050509">
    <property type="component" value="Unassembled WGS sequence"/>
</dbReference>
<evidence type="ECO:0000256" key="7">
    <source>
        <dbReference type="ARBA" id="ARBA00023136"/>
    </source>
</evidence>
<evidence type="ECO:0008006" key="11">
    <source>
        <dbReference type="Google" id="ProtNLM"/>
    </source>
</evidence>
<sequence length="257" mass="27852">VTGVGISLLGLSSSLVSFLLFAFAALSLAYYWLIEVAHFERLWLSFLPITARQQARTIWRNAESAVGAYIRSTVIAVAVAALLLLALFRVVQLPFATTLALIGGFSQFIPRLGPVTSVLIAFAVALATLPPWVALIVLVIGLGIQYATHVFAERAMQADALKVNAFLQVLLLLALAELGGFWAMIFAPSLAALIQVLYAGMLTTTTTVQPQQSVIDLLCERLERIKGLPEAERVDLVSSMRRSDDLLTEVRTVLGNN</sequence>
<evidence type="ECO:0000256" key="6">
    <source>
        <dbReference type="ARBA" id="ARBA00022989"/>
    </source>
</evidence>
<evidence type="ECO:0000256" key="3">
    <source>
        <dbReference type="ARBA" id="ARBA00022448"/>
    </source>
</evidence>
<dbReference type="GO" id="GO:0055085">
    <property type="term" value="P:transmembrane transport"/>
    <property type="evidence" value="ECO:0007669"/>
    <property type="project" value="TreeGrafter"/>
</dbReference>